<dbReference type="Proteomes" id="UP000187209">
    <property type="component" value="Unassembled WGS sequence"/>
</dbReference>
<dbReference type="GO" id="GO:0000786">
    <property type="term" value="C:nucleosome"/>
    <property type="evidence" value="ECO:0007669"/>
    <property type="project" value="InterPro"/>
</dbReference>
<dbReference type="OrthoDB" id="8034289at2759"/>
<feature type="domain" description="Core Histone H2A/H2B/H3" evidence="3">
    <location>
        <begin position="39"/>
        <end position="108"/>
    </location>
</feature>
<dbReference type="CDD" id="cd22910">
    <property type="entry name" value="HFD_H2B"/>
    <property type="match status" value="1"/>
</dbReference>
<organism evidence="4 5">
    <name type="scientific">Stentor coeruleus</name>
    <dbReference type="NCBI Taxonomy" id="5963"/>
    <lineage>
        <taxon>Eukaryota</taxon>
        <taxon>Sar</taxon>
        <taxon>Alveolata</taxon>
        <taxon>Ciliophora</taxon>
        <taxon>Postciliodesmatophora</taxon>
        <taxon>Heterotrichea</taxon>
        <taxon>Heterotrichida</taxon>
        <taxon>Stentoridae</taxon>
        <taxon>Stentor</taxon>
    </lineage>
</organism>
<dbReference type="GO" id="GO:0046982">
    <property type="term" value="F:protein heterodimerization activity"/>
    <property type="evidence" value="ECO:0007669"/>
    <property type="project" value="InterPro"/>
</dbReference>
<comment type="caution">
    <text evidence="4">The sequence shown here is derived from an EMBL/GenBank/DDBJ whole genome shotgun (WGS) entry which is preliminary data.</text>
</comment>
<dbReference type="PRINTS" id="PR00621">
    <property type="entry name" value="HISTONEH2B"/>
</dbReference>
<feature type="compositionally biased region" description="Basic and acidic residues" evidence="2">
    <location>
        <begin position="26"/>
        <end position="35"/>
    </location>
</feature>
<dbReference type="InterPro" id="IPR009072">
    <property type="entry name" value="Histone-fold"/>
</dbReference>
<evidence type="ECO:0000313" key="4">
    <source>
        <dbReference type="EMBL" id="OMJ79086.1"/>
    </source>
</evidence>
<dbReference type="AlphaFoldDB" id="A0A1R2BQT9"/>
<keyword evidence="5" id="KW-1185">Reference proteome</keyword>
<evidence type="ECO:0000313" key="5">
    <source>
        <dbReference type="Proteomes" id="UP000187209"/>
    </source>
</evidence>
<dbReference type="GO" id="GO:0030527">
    <property type="term" value="F:structural constituent of chromatin"/>
    <property type="evidence" value="ECO:0007669"/>
    <property type="project" value="InterPro"/>
</dbReference>
<reference evidence="4 5" key="1">
    <citation type="submission" date="2016-11" db="EMBL/GenBank/DDBJ databases">
        <title>The macronuclear genome of Stentor coeruleus: a giant cell with tiny introns.</title>
        <authorList>
            <person name="Slabodnick M."/>
            <person name="Ruby J.G."/>
            <person name="Reiff S.B."/>
            <person name="Swart E.C."/>
            <person name="Gosai S."/>
            <person name="Prabakaran S."/>
            <person name="Witkowska E."/>
            <person name="Larue G.E."/>
            <person name="Fisher S."/>
            <person name="Freeman R.M."/>
            <person name="Gunawardena J."/>
            <person name="Chu W."/>
            <person name="Stover N.A."/>
            <person name="Gregory B.D."/>
            <person name="Nowacki M."/>
            <person name="Derisi J."/>
            <person name="Roy S.W."/>
            <person name="Marshall W.F."/>
            <person name="Sood P."/>
        </authorList>
    </citation>
    <scope>NUCLEOTIDE SEQUENCE [LARGE SCALE GENOMIC DNA]</scope>
    <source>
        <strain evidence="4">WM001</strain>
    </source>
</reference>
<protein>
    <recommendedName>
        <fullName evidence="3">Core Histone H2A/H2B/H3 domain-containing protein</fullName>
    </recommendedName>
</protein>
<dbReference type="InterPro" id="IPR000558">
    <property type="entry name" value="Histone_H2B"/>
</dbReference>
<evidence type="ECO:0000259" key="3">
    <source>
        <dbReference type="Pfam" id="PF00125"/>
    </source>
</evidence>
<dbReference type="SUPFAM" id="SSF47113">
    <property type="entry name" value="Histone-fold"/>
    <property type="match status" value="1"/>
</dbReference>
<accession>A0A1R2BQT9</accession>
<feature type="region of interest" description="Disordered" evidence="2">
    <location>
        <begin position="1"/>
        <end position="43"/>
    </location>
</feature>
<dbReference type="Gene3D" id="1.10.20.10">
    <property type="entry name" value="Histone, subunit A"/>
    <property type="match status" value="1"/>
</dbReference>
<dbReference type="InterPro" id="IPR007125">
    <property type="entry name" value="H2A/H2B/H3"/>
</dbReference>
<dbReference type="GO" id="GO:0003677">
    <property type="term" value="F:DNA binding"/>
    <property type="evidence" value="ECO:0007669"/>
    <property type="project" value="InterPro"/>
</dbReference>
<name>A0A1R2BQT9_9CILI</name>
<evidence type="ECO:0000256" key="1">
    <source>
        <dbReference type="ARBA" id="ARBA00006846"/>
    </source>
</evidence>
<gene>
    <name evidence="4" type="ORF">SteCoe_20945</name>
</gene>
<proteinExistence type="inferred from homology"/>
<dbReference type="Pfam" id="PF00125">
    <property type="entry name" value="Histone"/>
    <property type="match status" value="1"/>
</dbReference>
<dbReference type="PANTHER" id="PTHR23428">
    <property type="entry name" value="HISTONE H2B"/>
    <property type="match status" value="1"/>
</dbReference>
<dbReference type="SMART" id="SM00427">
    <property type="entry name" value="H2B"/>
    <property type="match status" value="1"/>
</dbReference>
<sequence>MKVKQGEKGSKKPVKEALTGSEEENEAHSVKEAGLKKPKTSKATTFSSYISKVKKQIHPDLKISKSSMKIIDSFIEDFFTRICTESSNLMMSLGNKSLRAEDVIAAINLVIPGELGKHAIGEAKTALQAFNKKEEEVSS</sequence>
<feature type="compositionally biased region" description="Basic and acidic residues" evidence="2">
    <location>
        <begin position="1"/>
        <end position="15"/>
    </location>
</feature>
<evidence type="ECO:0000256" key="2">
    <source>
        <dbReference type="SAM" id="MobiDB-lite"/>
    </source>
</evidence>
<comment type="similarity">
    <text evidence="1">Belongs to the histone H2B family.</text>
</comment>
<dbReference type="EMBL" id="MPUH01000488">
    <property type="protein sequence ID" value="OMJ79086.1"/>
    <property type="molecule type" value="Genomic_DNA"/>
</dbReference>